<feature type="compositionally biased region" description="Low complexity" evidence="1">
    <location>
        <begin position="24"/>
        <end position="37"/>
    </location>
</feature>
<evidence type="ECO:0000313" key="3">
    <source>
        <dbReference type="Proteomes" id="UP000053477"/>
    </source>
</evidence>
<feature type="region of interest" description="Disordered" evidence="1">
    <location>
        <begin position="1"/>
        <end position="55"/>
    </location>
</feature>
<proteinExistence type="predicted"/>
<dbReference type="AlphaFoldDB" id="A0A0H2RFD1"/>
<evidence type="ECO:0000313" key="2">
    <source>
        <dbReference type="EMBL" id="KLO08258.1"/>
    </source>
</evidence>
<accession>A0A0H2RFD1</accession>
<evidence type="ECO:0000256" key="1">
    <source>
        <dbReference type="SAM" id="MobiDB-lite"/>
    </source>
</evidence>
<sequence length="709" mass="80884">MSKQESNLKPLVSDASVGLRNMNRSPSPSGSDRSSVSLNASSSTHKTRRKLGIRSMRLESVGTNLGRLLPTHLISPRQYANQIRRLRRHDKTTVFQRHSNFEDGYLEQYGKTTLPKLCEKLIELATRESTRDAAEVEVIALMTNDPLICFMMRSSITASRADGFTYTDKFRDSILLSETAHRTWSNLLGGHFSDIIDEESPVGILLDTLTEPVYSPHSVPIAYLSLALSNVMEGRALGYLQQVWSRYLEFLHDTPFDSDSRHMKHFETHVMNILSSGKPLEKFMSKDQLSDLAPQLLRNPKIYSKIFSSFFAPPAIRVHVGRKRHIPIAAFTYPGPGYLSSWNLPRASSFATSFGESFLRTAATVETDVRSYVIFHAGEVVLFNSVFIVESWMALYRLSEFVMSVYRHGMGISCSLKDRLPESVVEDLMVVTKTGLNYANITKTNPSESDEANATFYVSHVVDIDRYCKDAIRNAGAFSKRHREERNLLLDLHSRFLNKVEIQNGFYEESYIPQFANVPYLRRFVVNKTYYITADCLPEPPNSLKHFVKDHLQAFTVDTMLLDGHTLICLRAGGQKSPFDSTGHYPILAGYTPFGHPLYIAAVRLDDLWYFTIIADRVSFVTYTNEVGEKITTSDFFVLALRYNPSDFILPSDARRGQARSGAMDPTGPVYWLRLWPKKDPEYFDDHRLRRDDRLFERFLEELSFPAYM</sequence>
<protein>
    <submittedName>
        <fullName evidence="2">Uncharacterized protein</fullName>
    </submittedName>
</protein>
<dbReference type="Proteomes" id="UP000053477">
    <property type="component" value="Unassembled WGS sequence"/>
</dbReference>
<dbReference type="OrthoDB" id="3332345at2759"/>
<dbReference type="EMBL" id="KQ086099">
    <property type="protein sequence ID" value="KLO08258.1"/>
    <property type="molecule type" value="Genomic_DNA"/>
</dbReference>
<keyword evidence="3" id="KW-1185">Reference proteome</keyword>
<dbReference type="InParanoid" id="A0A0H2RFD1"/>
<name>A0A0H2RFD1_9AGAM</name>
<organism evidence="2 3">
    <name type="scientific">Schizopora paradoxa</name>
    <dbReference type="NCBI Taxonomy" id="27342"/>
    <lineage>
        <taxon>Eukaryota</taxon>
        <taxon>Fungi</taxon>
        <taxon>Dikarya</taxon>
        <taxon>Basidiomycota</taxon>
        <taxon>Agaricomycotina</taxon>
        <taxon>Agaricomycetes</taxon>
        <taxon>Hymenochaetales</taxon>
        <taxon>Schizoporaceae</taxon>
        <taxon>Schizopora</taxon>
    </lineage>
</organism>
<reference evidence="2 3" key="1">
    <citation type="submission" date="2015-04" db="EMBL/GenBank/DDBJ databases">
        <title>Complete genome sequence of Schizopora paradoxa KUC8140, a cosmopolitan wood degrader in East Asia.</title>
        <authorList>
            <consortium name="DOE Joint Genome Institute"/>
            <person name="Min B."/>
            <person name="Park H."/>
            <person name="Jang Y."/>
            <person name="Kim J.-J."/>
            <person name="Kim K.H."/>
            <person name="Pangilinan J."/>
            <person name="Lipzen A."/>
            <person name="Riley R."/>
            <person name="Grigoriev I.V."/>
            <person name="Spatafora J.W."/>
            <person name="Choi I.-G."/>
        </authorList>
    </citation>
    <scope>NUCLEOTIDE SEQUENCE [LARGE SCALE GENOMIC DNA]</scope>
    <source>
        <strain evidence="2 3">KUC8140</strain>
    </source>
</reference>
<gene>
    <name evidence="2" type="ORF">SCHPADRAFT_615875</name>
</gene>